<evidence type="ECO:0000313" key="8">
    <source>
        <dbReference type="Proteomes" id="UP000658997"/>
    </source>
</evidence>
<protein>
    <recommendedName>
        <fullName evidence="9">Allantoate permease</fullName>
    </recommendedName>
</protein>
<comment type="subcellular location">
    <subcellularLocation>
        <location evidence="1">Membrane</location>
        <topology evidence="1">Multi-pass membrane protein</topology>
    </subcellularLocation>
</comment>
<feature type="transmembrane region" description="Helical" evidence="6">
    <location>
        <begin position="84"/>
        <end position="106"/>
    </location>
</feature>
<dbReference type="PANTHER" id="PTHR43791">
    <property type="entry name" value="PERMEASE-RELATED"/>
    <property type="match status" value="1"/>
</dbReference>
<evidence type="ECO:0000256" key="5">
    <source>
        <dbReference type="ARBA" id="ARBA00023136"/>
    </source>
</evidence>
<sequence length="214" mass="23443">MPLSGKEASLSEAHEAGTATTTIHTTSHGTISYTRQEECKLICKVDYLIVPILLVLYLLSFLDHSNIGNAKLDGLVKDINLCDYSTALTMFFISYVIGEVPANIILKKTSLPIWLPSLTLVWGIILVVQGLVQNQAGLFTVCFFLGLSESSQFPGSQHHRSTLAPFGKHDLVCQDDIIFHANVGRTDKHTTELASRRGGTMTKKASQSSLCETF</sequence>
<dbReference type="Proteomes" id="UP000658997">
    <property type="component" value="Unassembled WGS sequence"/>
</dbReference>
<feature type="transmembrane region" description="Helical" evidence="6">
    <location>
        <begin position="45"/>
        <end position="64"/>
    </location>
</feature>
<keyword evidence="4 6" id="KW-1133">Transmembrane helix</keyword>
<evidence type="ECO:0000256" key="6">
    <source>
        <dbReference type="SAM" id="Phobius"/>
    </source>
</evidence>
<evidence type="ECO:0000256" key="2">
    <source>
        <dbReference type="ARBA" id="ARBA00022448"/>
    </source>
</evidence>
<dbReference type="GO" id="GO:0016020">
    <property type="term" value="C:membrane"/>
    <property type="evidence" value="ECO:0007669"/>
    <property type="project" value="UniProtKB-SubCell"/>
</dbReference>
<keyword evidence="3 6" id="KW-0812">Transmembrane</keyword>
<evidence type="ECO:0008006" key="9">
    <source>
        <dbReference type="Google" id="ProtNLM"/>
    </source>
</evidence>
<feature type="transmembrane region" description="Helical" evidence="6">
    <location>
        <begin position="113"/>
        <end position="132"/>
    </location>
</feature>
<organism evidence="7 8">
    <name type="scientific">Ustilago bromivora</name>
    <dbReference type="NCBI Taxonomy" id="307758"/>
    <lineage>
        <taxon>Eukaryota</taxon>
        <taxon>Fungi</taxon>
        <taxon>Dikarya</taxon>
        <taxon>Basidiomycota</taxon>
        <taxon>Ustilaginomycotina</taxon>
        <taxon>Ustilaginomycetes</taxon>
        <taxon>Ustilaginales</taxon>
        <taxon>Ustilaginaceae</taxon>
        <taxon>Ustilago</taxon>
    </lineage>
</organism>
<dbReference type="EMBL" id="ULHB01000139">
    <property type="protein sequence ID" value="SYW83178.1"/>
    <property type="molecule type" value="Genomic_DNA"/>
</dbReference>
<evidence type="ECO:0000256" key="4">
    <source>
        <dbReference type="ARBA" id="ARBA00022989"/>
    </source>
</evidence>
<keyword evidence="5 6" id="KW-0472">Membrane</keyword>
<accession>A0A8H8TUD6</accession>
<dbReference type="SUPFAM" id="SSF103473">
    <property type="entry name" value="MFS general substrate transporter"/>
    <property type="match status" value="1"/>
</dbReference>
<evidence type="ECO:0000313" key="7">
    <source>
        <dbReference type="EMBL" id="SYW83178.1"/>
    </source>
</evidence>
<proteinExistence type="predicted"/>
<gene>
    <name evidence="7" type="ORF">UBRO2_05069</name>
</gene>
<keyword evidence="8" id="KW-1185">Reference proteome</keyword>
<name>A0A8H8TUD6_9BASI</name>
<dbReference type="GO" id="GO:0022857">
    <property type="term" value="F:transmembrane transporter activity"/>
    <property type="evidence" value="ECO:0007669"/>
    <property type="project" value="TreeGrafter"/>
</dbReference>
<evidence type="ECO:0000256" key="1">
    <source>
        <dbReference type="ARBA" id="ARBA00004141"/>
    </source>
</evidence>
<keyword evidence="2" id="KW-0813">Transport</keyword>
<dbReference type="Gene3D" id="1.20.1250.20">
    <property type="entry name" value="MFS general substrate transporter like domains"/>
    <property type="match status" value="1"/>
</dbReference>
<dbReference type="AlphaFoldDB" id="A0A8H8TUD6"/>
<comment type="caution">
    <text evidence="7">The sequence shown here is derived from an EMBL/GenBank/DDBJ whole genome shotgun (WGS) entry which is preliminary data.</text>
</comment>
<dbReference type="PANTHER" id="PTHR43791:SF22">
    <property type="entry name" value="TRANSPORTER, PUTATIVE (AFU_ORTHOLOGUE AFUA_6G11320)-RELATED"/>
    <property type="match status" value="1"/>
</dbReference>
<dbReference type="InterPro" id="IPR036259">
    <property type="entry name" value="MFS_trans_sf"/>
</dbReference>
<reference evidence="7" key="1">
    <citation type="submission" date="2018-08" db="EMBL/GenBank/DDBJ databases">
        <authorList>
            <person name="Guldener U."/>
        </authorList>
    </citation>
    <scope>NUCLEOTIDE SEQUENCE</scope>
    <source>
        <strain evidence="7">UB2</strain>
    </source>
</reference>
<evidence type="ECO:0000256" key="3">
    <source>
        <dbReference type="ARBA" id="ARBA00022692"/>
    </source>
</evidence>